<evidence type="ECO:0000313" key="1">
    <source>
        <dbReference type="Proteomes" id="UP000887576"/>
    </source>
</evidence>
<sequence>MTVDEKPQNVELKEVGTEWKFVLKQGESFSCYLIVATTDPVIKFRFKRPSKFTDLMKLNLFFNAHPAKVIDINNLGEDVVVVDDADILARSQHQTNYNMYFNGNGKFGIDNGKKIGTLGHALETKDWNGKKYVPFRILLTGEEDGAQFEFFFKKGTIAFDSSLQPAKSSPPATDKATTGIIGGVCGGIGIIVVLGAIIGGIYCYRKKKAPKPKHENQDEMHTAIKMTDEKKAGEIVMESAEGGATNKEAENKKETTEQKSGIYDIDLITM</sequence>
<proteinExistence type="predicted"/>
<dbReference type="Proteomes" id="UP000887576">
    <property type="component" value="Unplaced"/>
</dbReference>
<organism evidence="1 2">
    <name type="scientific">Panagrolaimus sp. JU765</name>
    <dbReference type="NCBI Taxonomy" id="591449"/>
    <lineage>
        <taxon>Eukaryota</taxon>
        <taxon>Metazoa</taxon>
        <taxon>Ecdysozoa</taxon>
        <taxon>Nematoda</taxon>
        <taxon>Chromadorea</taxon>
        <taxon>Rhabditida</taxon>
        <taxon>Tylenchina</taxon>
        <taxon>Panagrolaimomorpha</taxon>
        <taxon>Panagrolaimoidea</taxon>
        <taxon>Panagrolaimidae</taxon>
        <taxon>Panagrolaimus</taxon>
    </lineage>
</organism>
<reference evidence="2" key="1">
    <citation type="submission" date="2022-11" db="UniProtKB">
        <authorList>
            <consortium name="WormBaseParasite"/>
        </authorList>
    </citation>
    <scope>IDENTIFICATION</scope>
</reference>
<evidence type="ECO:0000313" key="2">
    <source>
        <dbReference type="WBParaSite" id="JU765_v2.g8159.t1"/>
    </source>
</evidence>
<protein>
    <submittedName>
        <fullName evidence="2">Uncharacterized protein</fullName>
    </submittedName>
</protein>
<accession>A0AC34RLR0</accession>
<dbReference type="WBParaSite" id="JU765_v2.g8159.t1">
    <property type="protein sequence ID" value="JU765_v2.g8159.t1"/>
    <property type="gene ID" value="JU765_v2.g8159"/>
</dbReference>
<name>A0AC34RLR0_9BILA</name>